<dbReference type="EMBL" id="JABCRI010000002">
    <property type="protein sequence ID" value="KAF8410586.1"/>
    <property type="molecule type" value="Genomic_DNA"/>
</dbReference>
<keyword evidence="2" id="KW-1185">Reference proteome</keyword>
<dbReference type="Proteomes" id="UP000655225">
    <property type="component" value="Unassembled WGS sequence"/>
</dbReference>
<evidence type="ECO:0000313" key="1">
    <source>
        <dbReference type="EMBL" id="KAF8410586.1"/>
    </source>
</evidence>
<organism evidence="1 2">
    <name type="scientific">Tetracentron sinense</name>
    <name type="common">Spur-leaf</name>
    <dbReference type="NCBI Taxonomy" id="13715"/>
    <lineage>
        <taxon>Eukaryota</taxon>
        <taxon>Viridiplantae</taxon>
        <taxon>Streptophyta</taxon>
        <taxon>Embryophyta</taxon>
        <taxon>Tracheophyta</taxon>
        <taxon>Spermatophyta</taxon>
        <taxon>Magnoliopsida</taxon>
        <taxon>Trochodendrales</taxon>
        <taxon>Trochodendraceae</taxon>
        <taxon>Tetracentron</taxon>
    </lineage>
</organism>
<name>A0A834ZX22_TETSI</name>
<comment type="caution">
    <text evidence="1">The sequence shown here is derived from an EMBL/GenBank/DDBJ whole genome shotgun (WGS) entry which is preliminary data.</text>
</comment>
<proteinExistence type="predicted"/>
<gene>
    <name evidence="1" type="ORF">HHK36_003118</name>
</gene>
<reference evidence="1 2" key="1">
    <citation type="submission" date="2020-04" db="EMBL/GenBank/DDBJ databases">
        <title>Plant Genome Project.</title>
        <authorList>
            <person name="Zhang R.-G."/>
        </authorList>
    </citation>
    <scope>NUCLEOTIDE SEQUENCE [LARGE SCALE GENOMIC DNA]</scope>
    <source>
        <strain evidence="1">YNK0</strain>
        <tissue evidence="1">Leaf</tissue>
    </source>
</reference>
<protein>
    <submittedName>
        <fullName evidence="1">Uncharacterized protein</fullName>
    </submittedName>
</protein>
<accession>A0A834ZX22</accession>
<evidence type="ECO:0000313" key="2">
    <source>
        <dbReference type="Proteomes" id="UP000655225"/>
    </source>
</evidence>
<dbReference type="AlphaFoldDB" id="A0A834ZX22"/>
<sequence length="80" mass="9160">MSRLRVEGLLEAFPKLVGTGKNTDMLSLRTCAIHWRIIAVLLSIKHRWIIDAYSLSDIDGLLPPYYLSDIDRLWLAYSPS</sequence>